<proteinExistence type="predicted"/>
<sequence>MDVIPRSLILDMLGADFDYCHLPTIDFCGGILLAWRSSCWSVVNISYRHFSLTASHSV</sequence>
<reference evidence="1" key="2">
    <citation type="journal article" date="2015" name="Data Brief">
        <title>Shoot transcriptome of the giant reed, Arundo donax.</title>
        <authorList>
            <person name="Barrero R.A."/>
            <person name="Guerrero F.D."/>
            <person name="Moolhuijzen P."/>
            <person name="Goolsby J.A."/>
            <person name="Tidwell J."/>
            <person name="Bellgard S.E."/>
            <person name="Bellgard M.I."/>
        </authorList>
    </citation>
    <scope>NUCLEOTIDE SEQUENCE</scope>
    <source>
        <tissue evidence="1">Shoot tissue taken approximately 20 cm above the soil surface</tissue>
    </source>
</reference>
<organism evidence="1">
    <name type="scientific">Arundo donax</name>
    <name type="common">Giant reed</name>
    <name type="synonym">Donax arundinaceus</name>
    <dbReference type="NCBI Taxonomy" id="35708"/>
    <lineage>
        <taxon>Eukaryota</taxon>
        <taxon>Viridiplantae</taxon>
        <taxon>Streptophyta</taxon>
        <taxon>Embryophyta</taxon>
        <taxon>Tracheophyta</taxon>
        <taxon>Spermatophyta</taxon>
        <taxon>Magnoliopsida</taxon>
        <taxon>Liliopsida</taxon>
        <taxon>Poales</taxon>
        <taxon>Poaceae</taxon>
        <taxon>PACMAD clade</taxon>
        <taxon>Arundinoideae</taxon>
        <taxon>Arundineae</taxon>
        <taxon>Arundo</taxon>
    </lineage>
</organism>
<evidence type="ECO:0000313" key="1">
    <source>
        <dbReference type="EMBL" id="JAE14837.1"/>
    </source>
</evidence>
<protein>
    <submittedName>
        <fullName evidence="1">Uncharacterized protein</fullName>
    </submittedName>
</protein>
<dbReference type="EMBL" id="GBRH01183059">
    <property type="protein sequence ID" value="JAE14837.1"/>
    <property type="molecule type" value="Transcribed_RNA"/>
</dbReference>
<dbReference type="AlphaFoldDB" id="A0A0A9FRC2"/>
<name>A0A0A9FRC2_ARUDO</name>
<accession>A0A0A9FRC2</accession>
<reference evidence="1" key="1">
    <citation type="submission" date="2014-09" db="EMBL/GenBank/DDBJ databases">
        <authorList>
            <person name="Magalhaes I.L.F."/>
            <person name="Oliveira U."/>
            <person name="Santos F.R."/>
            <person name="Vidigal T.H.D.A."/>
            <person name="Brescovit A.D."/>
            <person name="Santos A.J."/>
        </authorList>
    </citation>
    <scope>NUCLEOTIDE SEQUENCE</scope>
    <source>
        <tissue evidence="1">Shoot tissue taken approximately 20 cm above the soil surface</tissue>
    </source>
</reference>